<evidence type="ECO:0000259" key="8">
    <source>
        <dbReference type="PROSITE" id="PS50850"/>
    </source>
</evidence>
<dbReference type="PROSITE" id="PS00216">
    <property type="entry name" value="SUGAR_TRANSPORT_1"/>
    <property type="match status" value="1"/>
</dbReference>
<feature type="transmembrane region" description="Helical" evidence="7">
    <location>
        <begin position="386"/>
        <end position="405"/>
    </location>
</feature>
<sequence>MNQGLEEIILEKEEADLEAGQSPSVLLHNKETDGEESPRTPSVSSNEGKLPVALLDWESPEDPGNPKNWPRWKRIYHTAIPALYGFVITVGTSSYVPAIPFIMAKFQVERTIAVLPLSLYTLGFTVGPVLAAPLSELYGRRIVYWTSLPLLVVFIAIAGTSNDITELIITRFIGAVCGSGALAVGAGTIADLWSPQAAGRAAVFYILSPFLGPALGPLIGAYIIHQYNDNWRWSQWVAIIIAGPMLILAAFMKETSKVQILHLRHKANGYQKPAHQAGDTRILLRKLRLAITRPMHMMLFEPTVALLSLYTGFAFAMMFSFFGSYSYVFQKIYHFNSREVGLTFLGILVGFLFAVGTFGVFDATIFRKEMVKAAAKGERPAPEHRLYTAMFGSVMLPIGLFWFAYAPRENVHWIVPLLAGVPFGWGCLGIFVSVTTYLVDVYQAANGASAVAANGILRYLFGAIFPLFTIQMYEAMGVHNAGVVFAAVALALTPLPWWFYWKGEALRKRSTYKQ</sequence>
<evidence type="ECO:0000256" key="3">
    <source>
        <dbReference type="ARBA" id="ARBA00022692"/>
    </source>
</evidence>
<dbReference type="GO" id="GO:0140115">
    <property type="term" value="P:export across plasma membrane"/>
    <property type="evidence" value="ECO:0007669"/>
    <property type="project" value="UniProtKB-ARBA"/>
</dbReference>
<evidence type="ECO:0000256" key="4">
    <source>
        <dbReference type="ARBA" id="ARBA00022989"/>
    </source>
</evidence>
<dbReference type="PANTHER" id="PTHR23502:SF182">
    <property type="entry name" value="POLYAMINE TRANSPORTER, PUTATIVE-RELATED"/>
    <property type="match status" value="1"/>
</dbReference>
<feature type="transmembrane region" description="Helical" evidence="7">
    <location>
        <begin position="451"/>
        <end position="473"/>
    </location>
</feature>
<dbReference type="Pfam" id="PF07690">
    <property type="entry name" value="MFS_1"/>
    <property type="match status" value="1"/>
</dbReference>
<dbReference type="OrthoDB" id="3936150at2759"/>
<dbReference type="GO" id="GO:0005886">
    <property type="term" value="C:plasma membrane"/>
    <property type="evidence" value="ECO:0007669"/>
    <property type="project" value="TreeGrafter"/>
</dbReference>
<feature type="region of interest" description="Disordered" evidence="6">
    <location>
        <begin position="10"/>
        <end position="47"/>
    </location>
</feature>
<feature type="transmembrane region" description="Helical" evidence="7">
    <location>
        <begin position="303"/>
        <end position="322"/>
    </location>
</feature>
<feature type="domain" description="Major facilitator superfamily (MFS) profile" evidence="8">
    <location>
        <begin position="77"/>
        <end position="504"/>
    </location>
</feature>
<dbReference type="InterPro" id="IPR005829">
    <property type="entry name" value="Sugar_transporter_CS"/>
</dbReference>
<dbReference type="Gene3D" id="1.20.1250.20">
    <property type="entry name" value="MFS general substrate transporter like domains"/>
    <property type="match status" value="1"/>
</dbReference>
<comment type="caution">
    <text evidence="9">The sequence shown here is derived from an EMBL/GenBank/DDBJ whole genome shotgun (WGS) entry which is preliminary data.</text>
</comment>
<evidence type="ECO:0000256" key="2">
    <source>
        <dbReference type="ARBA" id="ARBA00008335"/>
    </source>
</evidence>
<feature type="transmembrane region" description="Helical" evidence="7">
    <location>
        <begin position="167"/>
        <end position="190"/>
    </location>
</feature>
<dbReference type="EMBL" id="MU252079">
    <property type="protein sequence ID" value="KAG9228095.1"/>
    <property type="molecule type" value="Genomic_DNA"/>
</dbReference>
<name>A0A9P7Y7Y5_9HELO</name>
<comment type="subcellular location">
    <subcellularLocation>
        <location evidence="1">Membrane</location>
        <topology evidence="1">Multi-pass membrane protein</topology>
    </subcellularLocation>
</comment>
<dbReference type="Proteomes" id="UP000824998">
    <property type="component" value="Unassembled WGS sequence"/>
</dbReference>
<keyword evidence="3 7" id="KW-0812">Transmembrane</keyword>
<dbReference type="FunFam" id="1.20.1250.20:FF:000082">
    <property type="entry name" value="MFS multidrug transporter, putative"/>
    <property type="match status" value="1"/>
</dbReference>
<keyword evidence="5 7" id="KW-0472">Membrane</keyword>
<evidence type="ECO:0000313" key="9">
    <source>
        <dbReference type="EMBL" id="KAG9228095.1"/>
    </source>
</evidence>
<feature type="transmembrane region" description="Helical" evidence="7">
    <location>
        <begin position="202"/>
        <end position="224"/>
    </location>
</feature>
<evidence type="ECO:0000256" key="7">
    <source>
        <dbReference type="SAM" id="Phobius"/>
    </source>
</evidence>
<comment type="similarity">
    <text evidence="2">Belongs to the major facilitator superfamily.</text>
</comment>
<dbReference type="GO" id="GO:0000297">
    <property type="term" value="F:spermine transmembrane transporter activity"/>
    <property type="evidence" value="ECO:0007669"/>
    <property type="project" value="TreeGrafter"/>
</dbReference>
<feature type="transmembrane region" description="Helical" evidence="7">
    <location>
        <begin position="142"/>
        <end position="161"/>
    </location>
</feature>
<protein>
    <submittedName>
        <fullName evidence="9">Polyamine transporter 4</fullName>
    </submittedName>
</protein>
<feature type="compositionally biased region" description="Basic and acidic residues" evidence="6">
    <location>
        <begin position="28"/>
        <end position="38"/>
    </location>
</feature>
<feature type="transmembrane region" description="Helical" evidence="7">
    <location>
        <begin position="75"/>
        <end position="99"/>
    </location>
</feature>
<gene>
    <name evidence="9" type="ORF">BJ875DRAFT_266535</name>
</gene>
<feature type="transmembrane region" description="Helical" evidence="7">
    <location>
        <begin position="111"/>
        <end position="130"/>
    </location>
</feature>
<accession>A0A9P7Y7Y5</accession>
<evidence type="ECO:0000313" key="10">
    <source>
        <dbReference type="Proteomes" id="UP000824998"/>
    </source>
</evidence>
<dbReference type="InterPro" id="IPR036259">
    <property type="entry name" value="MFS_trans_sf"/>
</dbReference>
<feature type="transmembrane region" description="Helical" evidence="7">
    <location>
        <begin position="411"/>
        <end position="439"/>
    </location>
</feature>
<evidence type="ECO:0000256" key="1">
    <source>
        <dbReference type="ARBA" id="ARBA00004141"/>
    </source>
</evidence>
<keyword evidence="4 7" id="KW-1133">Transmembrane helix</keyword>
<feature type="transmembrane region" description="Helical" evidence="7">
    <location>
        <begin position="236"/>
        <end position="252"/>
    </location>
</feature>
<reference evidence="9" key="1">
    <citation type="journal article" date="2021" name="IMA Fungus">
        <title>Genomic characterization of three marine fungi, including Emericellopsis atlantica sp. nov. with signatures of a generalist lifestyle and marine biomass degradation.</title>
        <authorList>
            <person name="Hagestad O.C."/>
            <person name="Hou L."/>
            <person name="Andersen J.H."/>
            <person name="Hansen E.H."/>
            <person name="Altermark B."/>
            <person name="Li C."/>
            <person name="Kuhnert E."/>
            <person name="Cox R.J."/>
            <person name="Crous P.W."/>
            <person name="Spatafora J.W."/>
            <person name="Lail K."/>
            <person name="Amirebrahimi M."/>
            <person name="Lipzen A."/>
            <person name="Pangilinan J."/>
            <person name="Andreopoulos W."/>
            <person name="Hayes R.D."/>
            <person name="Ng V."/>
            <person name="Grigoriev I.V."/>
            <person name="Jackson S.A."/>
            <person name="Sutton T.D.S."/>
            <person name="Dobson A.D.W."/>
            <person name="Rama T."/>
        </authorList>
    </citation>
    <scope>NUCLEOTIDE SEQUENCE</scope>
    <source>
        <strain evidence="9">TRa018bII</strain>
    </source>
</reference>
<dbReference type="PANTHER" id="PTHR23502">
    <property type="entry name" value="MAJOR FACILITATOR SUPERFAMILY"/>
    <property type="match status" value="1"/>
</dbReference>
<dbReference type="SUPFAM" id="SSF103473">
    <property type="entry name" value="MFS general substrate transporter"/>
    <property type="match status" value="1"/>
</dbReference>
<proteinExistence type="inferred from homology"/>
<dbReference type="InterPro" id="IPR020846">
    <property type="entry name" value="MFS_dom"/>
</dbReference>
<evidence type="ECO:0000256" key="6">
    <source>
        <dbReference type="SAM" id="MobiDB-lite"/>
    </source>
</evidence>
<dbReference type="GO" id="GO:0015606">
    <property type="term" value="F:spermidine transmembrane transporter activity"/>
    <property type="evidence" value="ECO:0007669"/>
    <property type="project" value="TreeGrafter"/>
</dbReference>
<feature type="transmembrane region" description="Helical" evidence="7">
    <location>
        <begin position="479"/>
        <end position="500"/>
    </location>
</feature>
<keyword evidence="10" id="KW-1185">Reference proteome</keyword>
<dbReference type="CDD" id="cd17323">
    <property type="entry name" value="MFS_Tpo1_MDR_like"/>
    <property type="match status" value="1"/>
</dbReference>
<dbReference type="InterPro" id="IPR011701">
    <property type="entry name" value="MFS"/>
</dbReference>
<evidence type="ECO:0000256" key="5">
    <source>
        <dbReference type="ARBA" id="ARBA00023136"/>
    </source>
</evidence>
<feature type="transmembrane region" description="Helical" evidence="7">
    <location>
        <begin position="342"/>
        <end position="365"/>
    </location>
</feature>
<dbReference type="GO" id="GO:0042908">
    <property type="term" value="P:xenobiotic transport"/>
    <property type="evidence" value="ECO:0007669"/>
    <property type="project" value="UniProtKB-ARBA"/>
</dbReference>
<organism evidence="9 10">
    <name type="scientific">Amylocarpus encephaloides</name>
    <dbReference type="NCBI Taxonomy" id="45428"/>
    <lineage>
        <taxon>Eukaryota</taxon>
        <taxon>Fungi</taxon>
        <taxon>Dikarya</taxon>
        <taxon>Ascomycota</taxon>
        <taxon>Pezizomycotina</taxon>
        <taxon>Leotiomycetes</taxon>
        <taxon>Helotiales</taxon>
        <taxon>Helotiales incertae sedis</taxon>
        <taxon>Amylocarpus</taxon>
    </lineage>
</organism>
<dbReference type="AlphaFoldDB" id="A0A9P7Y7Y5"/>
<dbReference type="PROSITE" id="PS50850">
    <property type="entry name" value="MFS"/>
    <property type="match status" value="1"/>
</dbReference>